<feature type="region of interest" description="Disordered" evidence="1">
    <location>
        <begin position="229"/>
        <end position="254"/>
    </location>
</feature>
<dbReference type="EMBL" id="LGTL01000012">
    <property type="protein sequence ID" value="KPA78755.1"/>
    <property type="molecule type" value="Genomic_DNA"/>
</dbReference>
<keyword evidence="3" id="KW-1185">Reference proteome</keyword>
<feature type="region of interest" description="Disordered" evidence="1">
    <location>
        <begin position="60"/>
        <end position="116"/>
    </location>
</feature>
<evidence type="ECO:0000256" key="1">
    <source>
        <dbReference type="SAM" id="MobiDB-lite"/>
    </source>
</evidence>
<evidence type="ECO:0000313" key="2">
    <source>
        <dbReference type="EMBL" id="KPA78757.1"/>
    </source>
</evidence>
<reference evidence="2 3" key="1">
    <citation type="submission" date="2015-07" db="EMBL/GenBank/DDBJ databases">
        <title>High-quality genome of monoxenous trypanosomatid Leptomonas pyrrhocoris.</title>
        <authorList>
            <person name="Flegontov P."/>
            <person name="Butenko A."/>
            <person name="Firsov S."/>
            <person name="Vlcek C."/>
            <person name="Logacheva M.D."/>
            <person name="Field M."/>
            <person name="Filatov D."/>
            <person name="Flegontova O."/>
            <person name="Gerasimov E."/>
            <person name="Jackson A.P."/>
            <person name="Kelly S."/>
            <person name="Opperdoes F."/>
            <person name="O'Reilly A."/>
            <person name="Votypka J."/>
            <person name="Yurchenko V."/>
            <person name="Lukes J."/>
        </authorList>
    </citation>
    <scope>NUCLEOTIDE SEQUENCE [LARGE SCALE GENOMIC DNA]</scope>
    <source>
        <strain evidence="2">H10</strain>
    </source>
</reference>
<dbReference type="AlphaFoldDB" id="A0A0M9FYV8"/>
<dbReference type="OMA" id="DCTHRTV"/>
<feature type="region of interest" description="Disordered" evidence="1">
    <location>
        <begin position="1"/>
        <end position="32"/>
    </location>
</feature>
<dbReference type="RefSeq" id="XP_015657194.1">
    <property type="nucleotide sequence ID" value="XM_015804060.1"/>
</dbReference>
<organism evidence="2 3">
    <name type="scientific">Leptomonas pyrrhocoris</name>
    <name type="common">Firebug parasite</name>
    <dbReference type="NCBI Taxonomy" id="157538"/>
    <lineage>
        <taxon>Eukaryota</taxon>
        <taxon>Discoba</taxon>
        <taxon>Euglenozoa</taxon>
        <taxon>Kinetoplastea</taxon>
        <taxon>Metakinetoplastina</taxon>
        <taxon>Trypanosomatida</taxon>
        <taxon>Trypanosomatidae</taxon>
        <taxon>Leishmaniinae</taxon>
        <taxon>Leptomonas</taxon>
    </lineage>
</organism>
<dbReference type="GeneID" id="26906162"/>
<proteinExistence type="predicted"/>
<evidence type="ECO:0000313" key="3">
    <source>
        <dbReference type="Proteomes" id="UP000037923"/>
    </source>
</evidence>
<dbReference type="RefSeq" id="XP_015657195.1">
    <property type="nucleotide sequence ID" value="XM_015804061.1"/>
</dbReference>
<feature type="region of interest" description="Disordered" evidence="1">
    <location>
        <begin position="349"/>
        <end position="390"/>
    </location>
</feature>
<feature type="compositionally biased region" description="Low complexity" evidence="1">
    <location>
        <begin position="143"/>
        <end position="167"/>
    </location>
</feature>
<dbReference type="VEuPathDB" id="TriTrypDB:LpyrH10_12_0500"/>
<sequence length="454" mass="48535">MGPRQHSTTQGITTSSWATRRSAPPTPTQRRGVWLCRMSHGKRQSAGEAQSTVFVLQVANTERPTEQNSDELTCSDDTISSHEGSFYASLRMEQEGHSEQQQHQHQPPRGKMQAVHVTSPASVLTGVSSETSESSFQPEIINFGFTPSSTSPTTTTTNTAGNAWSTSLDQTPSSPFTPAGAHPLPHQRPPPPPPSRQPHSVPTYHAFLPVFLPSSSEWDRALPAVLVQPTASPNSSSSSSRSVTSIPSSSPRTPQQFLAWRKELVELRNAKAGRAQMSKSYSGEQWSVKKCSGACSPLSADFLDFASRSCTSGGDVHCYAFPPLVASSSRNADGGVASLPVTPLTADAHPRHHRIPFSPHDGFSPSVSTSNDRSSSAKSSQANASTTGAGNPLPDYASLAFDVQAGVAAAELPRGNREGWSAGDQVAFALVLAAAFIYALNRYFFIDVTDFFPL</sequence>
<feature type="compositionally biased region" description="Basic and acidic residues" evidence="1">
    <location>
        <begin position="92"/>
        <end position="102"/>
    </location>
</feature>
<dbReference type="OrthoDB" id="10646797at2759"/>
<feature type="compositionally biased region" description="Polar residues" evidence="1">
    <location>
        <begin position="60"/>
        <end position="83"/>
    </location>
</feature>
<comment type="caution">
    <text evidence="2">The sequence shown here is derived from an EMBL/GenBank/DDBJ whole genome shotgun (WGS) entry which is preliminary data.</text>
</comment>
<gene>
    <name evidence="2" type="ORF">ABB37_05872</name>
</gene>
<accession>A0A0M9FYV8</accession>
<feature type="compositionally biased region" description="Pro residues" evidence="1">
    <location>
        <begin position="186"/>
        <end position="196"/>
    </location>
</feature>
<name>A0A0M9FYV8_LEPPY</name>
<dbReference type="EMBL" id="LGTL01000012">
    <property type="protein sequence ID" value="KPA78756.1"/>
    <property type="molecule type" value="Genomic_DNA"/>
</dbReference>
<protein>
    <submittedName>
        <fullName evidence="2">Uncharacterized protein</fullName>
    </submittedName>
</protein>
<feature type="compositionally biased region" description="Low complexity" evidence="1">
    <location>
        <begin position="368"/>
        <end position="387"/>
    </location>
</feature>
<dbReference type="Proteomes" id="UP000037923">
    <property type="component" value="Unassembled WGS sequence"/>
</dbReference>
<feature type="compositionally biased region" description="Polar residues" evidence="1">
    <location>
        <begin position="1"/>
        <end position="19"/>
    </location>
</feature>
<dbReference type="EMBL" id="LGTL01000012">
    <property type="protein sequence ID" value="KPA78757.1"/>
    <property type="molecule type" value="Genomic_DNA"/>
</dbReference>
<feature type="region of interest" description="Disordered" evidence="1">
    <location>
        <begin position="141"/>
        <end position="201"/>
    </location>
</feature>
<dbReference type="RefSeq" id="XP_015657196.1">
    <property type="nucleotide sequence ID" value="XM_015804062.1"/>
</dbReference>